<gene>
    <name evidence="2" type="ORF">C9940_00565</name>
</gene>
<proteinExistence type="predicted"/>
<protein>
    <submittedName>
        <fullName evidence="2">TetR family transcriptional regulator</fullName>
    </submittedName>
</protein>
<name>A0A2T4CZG0_9GAMM</name>
<evidence type="ECO:0000313" key="2">
    <source>
        <dbReference type="EMBL" id="PTB86858.1"/>
    </source>
</evidence>
<feature type="coiled-coil region" evidence="1">
    <location>
        <begin position="81"/>
        <end position="115"/>
    </location>
</feature>
<dbReference type="AlphaFoldDB" id="A0A2T4CZG0"/>
<comment type="caution">
    <text evidence="2">The sequence shown here is derived from an EMBL/GenBank/DDBJ whole genome shotgun (WGS) entry which is preliminary data.</text>
</comment>
<dbReference type="Gene3D" id="1.10.357.10">
    <property type="entry name" value="Tetracycline Repressor, domain 2"/>
    <property type="match status" value="1"/>
</dbReference>
<keyword evidence="1" id="KW-0175">Coiled coil</keyword>
<dbReference type="EMBL" id="PYVN01000003">
    <property type="protein sequence ID" value="PTB86858.1"/>
    <property type="molecule type" value="Genomic_DNA"/>
</dbReference>
<evidence type="ECO:0000256" key="1">
    <source>
        <dbReference type="SAM" id="Coils"/>
    </source>
</evidence>
<organism evidence="2">
    <name type="scientific">Pseudidiomarina aestuarii</name>
    <dbReference type="NCBI Taxonomy" id="624146"/>
    <lineage>
        <taxon>Bacteria</taxon>
        <taxon>Pseudomonadati</taxon>
        <taxon>Pseudomonadota</taxon>
        <taxon>Gammaproteobacteria</taxon>
        <taxon>Alteromonadales</taxon>
        <taxon>Idiomarinaceae</taxon>
        <taxon>Pseudidiomarina</taxon>
    </lineage>
</organism>
<reference evidence="2" key="1">
    <citation type="submission" date="2018-03" db="EMBL/GenBank/DDBJ databases">
        <title>Cross-interface Injection: A General Nanoliter Liquid Handling Method Applied to Single Cells Genome Amplification Automated Nanoliter Liquid Handling Applied to Single Cell Multiple Displacement Amplification.</title>
        <authorList>
            <person name="Yun J."/>
            <person name="Xu P."/>
            <person name="Xu J."/>
            <person name="Dai X."/>
            <person name="Wang Y."/>
            <person name="Zheng X."/>
            <person name="Cao C."/>
            <person name="Yi Q."/>
            <person name="Zhu Y."/>
            <person name="Wang L."/>
            <person name="Dong Z."/>
            <person name="Huang Y."/>
            <person name="Huang L."/>
            <person name="Du W."/>
        </authorList>
    </citation>
    <scope>NUCLEOTIDE SEQUENCE [LARGE SCALE GENOMIC DNA]</scope>
    <source>
        <strain evidence="2">Z-D3-2</strain>
    </source>
</reference>
<sequence>MAESSKGEQTRNIIRQAITRIEKGRPKVVSKERKMSVAAVAEEAGVSRATIHNNYPDMADRIRTMLGKQNRIQRDKKHEALRLEKAKNRQLRTENAELRTKINVLVSKNRALTDELHETLAIAGSANVRILKPNSST</sequence>
<accession>A0A2T4CZG0</accession>